<accession>A0ABV6CFA6</accession>
<dbReference type="PROSITE" id="PS50109">
    <property type="entry name" value="HIS_KIN"/>
    <property type="match status" value="1"/>
</dbReference>
<evidence type="ECO:0000256" key="10">
    <source>
        <dbReference type="ARBA" id="ARBA00023012"/>
    </source>
</evidence>
<dbReference type="Gene3D" id="3.40.50.2300">
    <property type="match status" value="1"/>
</dbReference>
<gene>
    <name evidence="19" type="ORF">ACFFIZ_03560</name>
</gene>
<name>A0ABV6CFA6_9RHOB</name>
<dbReference type="Gene3D" id="2.10.70.100">
    <property type="match status" value="1"/>
</dbReference>
<dbReference type="InterPro" id="IPR013655">
    <property type="entry name" value="PAS_fold_3"/>
</dbReference>
<comment type="subcellular location">
    <subcellularLocation>
        <location evidence="2">Cell membrane</location>
        <topology evidence="2">Multi-pass membrane protein</topology>
    </subcellularLocation>
</comment>
<feature type="modified residue" description="4-aspartylphosphate" evidence="13">
    <location>
        <position position="795"/>
    </location>
</feature>
<dbReference type="InterPro" id="IPR005467">
    <property type="entry name" value="His_kinase_dom"/>
</dbReference>
<evidence type="ECO:0000256" key="13">
    <source>
        <dbReference type="PROSITE-ProRule" id="PRU00169"/>
    </source>
</evidence>
<keyword evidence="8 19" id="KW-0067">ATP-binding</keyword>
<dbReference type="CDD" id="cd17546">
    <property type="entry name" value="REC_hyHK_CKI1_RcsC-like"/>
    <property type="match status" value="1"/>
</dbReference>
<feature type="domain" description="Response regulatory" evidence="16">
    <location>
        <begin position="746"/>
        <end position="863"/>
    </location>
</feature>
<evidence type="ECO:0000256" key="1">
    <source>
        <dbReference type="ARBA" id="ARBA00000085"/>
    </source>
</evidence>
<dbReference type="Gene3D" id="3.30.565.10">
    <property type="entry name" value="Histidine kinase-like ATPase, C-terminal domain"/>
    <property type="match status" value="1"/>
</dbReference>
<dbReference type="GO" id="GO:0005524">
    <property type="term" value="F:ATP binding"/>
    <property type="evidence" value="ECO:0007669"/>
    <property type="project" value="UniProtKB-KW"/>
</dbReference>
<dbReference type="PROSITE" id="PS50113">
    <property type="entry name" value="PAC"/>
    <property type="match status" value="2"/>
</dbReference>
<dbReference type="SUPFAM" id="SSF47226">
    <property type="entry name" value="Histidine-containing phosphotransfer domain, HPT domain"/>
    <property type="match status" value="1"/>
</dbReference>
<dbReference type="SMART" id="SM00448">
    <property type="entry name" value="REC"/>
    <property type="match status" value="1"/>
</dbReference>
<keyword evidence="7" id="KW-0547">Nucleotide-binding</keyword>
<dbReference type="PANTHER" id="PTHR45339:SF1">
    <property type="entry name" value="HYBRID SIGNAL TRANSDUCTION HISTIDINE KINASE J"/>
    <property type="match status" value="1"/>
</dbReference>
<evidence type="ECO:0000256" key="12">
    <source>
        <dbReference type="PROSITE-ProRule" id="PRU00110"/>
    </source>
</evidence>
<dbReference type="Pfam" id="PF01627">
    <property type="entry name" value="Hpt"/>
    <property type="match status" value="1"/>
</dbReference>
<feature type="modified residue" description="Phosphohistidine" evidence="12">
    <location>
        <position position="937"/>
    </location>
</feature>
<dbReference type="InterPro" id="IPR036097">
    <property type="entry name" value="HisK_dim/P_sf"/>
</dbReference>
<dbReference type="InterPro" id="IPR000700">
    <property type="entry name" value="PAS-assoc_C"/>
</dbReference>
<comment type="caution">
    <text evidence="19">The sequence shown here is derived from an EMBL/GenBank/DDBJ whole genome shotgun (WGS) entry which is preliminary data.</text>
</comment>
<evidence type="ECO:0000256" key="9">
    <source>
        <dbReference type="ARBA" id="ARBA00022989"/>
    </source>
</evidence>
<dbReference type="Pfam" id="PF08447">
    <property type="entry name" value="PAS_3"/>
    <property type="match status" value="1"/>
</dbReference>
<protein>
    <recommendedName>
        <fullName evidence="3">histidine kinase</fullName>
        <ecNumber evidence="3">2.7.13.3</ecNumber>
    </recommendedName>
</protein>
<dbReference type="CDD" id="cd00082">
    <property type="entry name" value="HisKA"/>
    <property type="match status" value="1"/>
</dbReference>
<keyword evidence="11 14" id="KW-0472">Membrane</keyword>
<dbReference type="Gene3D" id="1.20.120.160">
    <property type="entry name" value="HPT domain"/>
    <property type="match status" value="1"/>
</dbReference>
<dbReference type="InterPro" id="IPR000014">
    <property type="entry name" value="PAS"/>
</dbReference>
<dbReference type="Pfam" id="PF02518">
    <property type="entry name" value="HATPase_c"/>
    <property type="match status" value="1"/>
</dbReference>
<evidence type="ECO:0000256" key="7">
    <source>
        <dbReference type="ARBA" id="ARBA00022741"/>
    </source>
</evidence>
<organism evidence="19 20">
    <name type="scientific">Paracoccus rhizosphaerae</name>
    <dbReference type="NCBI Taxonomy" id="1133347"/>
    <lineage>
        <taxon>Bacteria</taxon>
        <taxon>Pseudomonadati</taxon>
        <taxon>Pseudomonadota</taxon>
        <taxon>Alphaproteobacteria</taxon>
        <taxon>Rhodobacterales</taxon>
        <taxon>Paracoccaceae</taxon>
        <taxon>Paracoccus</taxon>
    </lineage>
</organism>
<dbReference type="SUPFAM" id="SSF52172">
    <property type="entry name" value="CheY-like"/>
    <property type="match status" value="1"/>
</dbReference>
<keyword evidence="20" id="KW-1185">Reference proteome</keyword>
<evidence type="ECO:0000259" key="15">
    <source>
        <dbReference type="PROSITE" id="PS50109"/>
    </source>
</evidence>
<dbReference type="EMBL" id="JBHLWQ010000041">
    <property type="protein sequence ID" value="MFC0199414.1"/>
    <property type="molecule type" value="Genomic_DNA"/>
</dbReference>
<evidence type="ECO:0000256" key="8">
    <source>
        <dbReference type="ARBA" id="ARBA00022840"/>
    </source>
</evidence>
<evidence type="ECO:0000256" key="6">
    <source>
        <dbReference type="ARBA" id="ARBA00022692"/>
    </source>
</evidence>
<dbReference type="SMART" id="SM00388">
    <property type="entry name" value="HisKA"/>
    <property type="match status" value="1"/>
</dbReference>
<feature type="domain" description="PAC" evidence="17">
    <location>
        <begin position="432"/>
        <end position="484"/>
    </location>
</feature>
<evidence type="ECO:0000259" key="16">
    <source>
        <dbReference type="PROSITE" id="PS50110"/>
    </source>
</evidence>
<evidence type="ECO:0000313" key="19">
    <source>
        <dbReference type="EMBL" id="MFC0199414.1"/>
    </source>
</evidence>
<keyword evidence="10" id="KW-0902">Two-component regulatory system</keyword>
<dbReference type="SUPFAM" id="SSF47384">
    <property type="entry name" value="Homodimeric domain of signal transducing histidine kinase"/>
    <property type="match status" value="1"/>
</dbReference>
<dbReference type="InterPro" id="IPR001789">
    <property type="entry name" value="Sig_transdc_resp-reg_receiver"/>
</dbReference>
<sequence>MRSGRIIPVWQKRLMNLCLIAVVGAVFLAMALAPFVLSRNMETADRTSMRNELFELHLSIDAMRNAIADWQAARLTGDEPSEALGLQFDERAQLLAHRLGVVLAYPGAIGMLPENAEPLRRSRDRLVQIAAQLQDANPDGPALRDRVIVRLEADLPTIDRYLLNAFRRLGQITANDRSQLTRAIVVAQRLALFLLAVGVLTLIGLWMQHRVLRRAEASLNTVMGDLAEAQRIAHVGNVRRIYETDTVTWSPEFARIYGLDSHGEMTGAEFEALLLPADAESVIESEREAFARSAETNVPVRRDLNFRAVRTDGMVIELEVQSELTANPDGTPHSMMSTVRDITVEAQARRALRESERSLAAAQRIAHLGSFRHNYATGRTTWSSELYVVLGCDPAEGPRPLRQIVHADDFAEVQAIFSDLLRGGPAGGERQANFDCRVVHPNGTLRFIRGTAEMSYDDAGAPDMLTGSLQDVTSDIEQERAMRDALSEAERANAAKSDFMAVMSHELRTPMNGVLGMLSAVEATDLDDRQREQVRVARTSAEALLVILNDVLDMSKIEAGRMELEERPFELRPLVSEVVNLYSETAKSKGLALTAQIREDLPLWINADPLRIRQILANLVSNAVKFTHKGSVKLDVGPVPDRQPTADRLWLRFCVTDTGIGIPPDRHQQVFGRFNQLDTSYTRRFGGSGLGLAISQSLAELMDGQIGFISEPGQGSSFWLDLETAAAEPDPDTASASPEAGLPRLSILVAEDNATNRLVARSMLNRLGQDVDFAEDGIAALEAVGRKKFDLLLMDISMPGMDGIEATRRIRQMDGPQASIPILALTAHAGKTEHKACLSAGCNEVLTKPLELETLRRALSRWKPVDHAPTAAARAGAAPRDLGLQGRLAELAEEIGPENVPMLVQASLKDLARLRSIIEDAVAGRVDDHATLVRACHSVVGIAATFGASDVAALARRHETALQASTAVPDDLPDVALAVSDLEAALTQAAEAFDRTAEPTAALMEDQ</sequence>
<feature type="domain" description="HPt" evidence="18">
    <location>
        <begin position="896"/>
        <end position="1000"/>
    </location>
</feature>
<evidence type="ECO:0000256" key="3">
    <source>
        <dbReference type="ARBA" id="ARBA00012438"/>
    </source>
</evidence>
<keyword evidence="9 14" id="KW-1133">Transmembrane helix</keyword>
<dbReference type="Gene3D" id="3.30.450.20">
    <property type="entry name" value="PAS domain"/>
    <property type="match status" value="2"/>
</dbReference>
<dbReference type="InterPro" id="IPR004358">
    <property type="entry name" value="Sig_transdc_His_kin-like_C"/>
</dbReference>
<feature type="transmembrane region" description="Helical" evidence="14">
    <location>
        <begin position="190"/>
        <end position="207"/>
    </location>
</feature>
<dbReference type="InterPro" id="IPR036641">
    <property type="entry name" value="HPT_dom_sf"/>
</dbReference>
<dbReference type="SMART" id="SM00387">
    <property type="entry name" value="HATPase_c"/>
    <property type="match status" value="1"/>
</dbReference>
<evidence type="ECO:0000259" key="17">
    <source>
        <dbReference type="PROSITE" id="PS50113"/>
    </source>
</evidence>
<dbReference type="EC" id="2.7.13.3" evidence="3"/>
<dbReference type="PROSITE" id="PS50894">
    <property type="entry name" value="HPT"/>
    <property type="match status" value="1"/>
</dbReference>
<dbReference type="InterPro" id="IPR036890">
    <property type="entry name" value="HATPase_C_sf"/>
</dbReference>
<dbReference type="RefSeq" id="WP_265508231.1">
    <property type="nucleotide sequence ID" value="NZ_JAOTBE010000063.1"/>
</dbReference>
<keyword evidence="5 13" id="KW-0597">Phosphoprotein</keyword>
<dbReference type="InterPro" id="IPR001610">
    <property type="entry name" value="PAC"/>
</dbReference>
<dbReference type="Pfam" id="PF00072">
    <property type="entry name" value="Response_reg"/>
    <property type="match status" value="1"/>
</dbReference>
<evidence type="ECO:0000256" key="14">
    <source>
        <dbReference type="SAM" id="Phobius"/>
    </source>
</evidence>
<dbReference type="SMART" id="SM00086">
    <property type="entry name" value="PAC"/>
    <property type="match status" value="2"/>
</dbReference>
<feature type="domain" description="Histidine kinase" evidence="15">
    <location>
        <begin position="502"/>
        <end position="726"/>
    </location>
</feature>
<dbReference type="NCBIfam" id="TIGR00229">
    <property type="entry name" value="sensory_box"/>
    <property type="match status" value="1"/>
</dbReference>
<dbReference type="PANTHER" id="PTHR45339">
    <property type="entry name" value="HYBRID SIGNAL TRANSDUCTION HISTIDINE KINASE J"/>
    <property type="match status" value="1"/>
</dbReference>
<dbReference type="SUPFAM" id="SSF55874">
    <property type="entry name" value="ATPase domain of HSP90 chaperone/DNA topoisomerase II/histidine kinase"/>
    <property type="match status" value="1"/>
</dbReference>
<dbReference type="Gene3D" id="1.10.287.130">
    <property type="match status" value="1"/>
</dbReference>
<dbReference type="SUPFAM" id="SSF55785">
    <property type="entry name" value="PYP-like sensor domain (PAS domain)"/>
    <property type="match status" value="2"/>
</dbReference>
<evidence type="ECO:0000313" key="20">
    <source>
        <dbReference type="Proteomes" id="UP001589795"/>
    </source>
</evidence>
<dbReference type="PRINTS" id="PR00344">
    <property type="entry name" value="BCTRLSENSOR"/>
</dbReference>
<evidence type="ECO:0000256" key="4">
    <source>
        <dbReference type="ARBA" id="ARBA00022475"/>
    </source>
</evidence>
<dbReference type="InterPro" id="IPR003594">
    <property type="entry name" value="HATPase_dom"/>
</dbReference>
<proteinExistence type="predicted"/>
<comment type="catalytic activity">
    <reaction evidence="1">
        <text>ATP + protein L-histidine = ADP + protein N-phospho-L-histidine.</text>
        <dbReference type="EC" id="2.7.13.3"/>
    </reaction>
</comment>
<dbReference type="InterPro" id="IPR035965">
    <property type="entry name" value="PAS-like_dom_sf"/>
</dbReference>
<evidence type="ECO:0000256" key="5">
    <source>
        <dbReference type="ARBA" id="ARBA00022553"/>
    </source>
</evidence>
<evidence type="ECO:0000259" key="18">
    <source>
        <dbReference type="PROSITE" id="PS50894"/>
    </source>
</evidence>
<keyword evidence="6 14" id="KW-0812">Transmembrane</keyword>
<evidence type="ECO:0000256" key="2">
    <source>
        <dbReference type="ARBA" id="ARBA00004651"/>
    </source>
</evidence>
<evidence type="ECO:0000256" key="11">
    <source>
        <dbReference type="ARBA" id="ARBA00023136"/>
    </source>
</evidence>
<dbReference type="CDD" id="cd16922">
    <property type="entry name" value="HATPase_EvgS-ArcB-TorS-like"/>
    <property type="match status" value="1"/>
</dbReference>
<keyword evidence="4" id="KW-1003">Cell membrane</keyword>
<feature type="domain" description="PAC" evidence="17">
    <location>
        <begin position="302"/>
        <end position="354"/>
    </location>
</feature>
<dbReference type="InterPro" id="IPR008207">
    <property type="entry name" value="Sig_transdc_His_kin_Hpt_dom"/>
</dbReference>
<dbReference type="Pfam" id="PF00512">
    <property type="entry name" value="HisKA"/>
    <property type="match status" value="1"/>
</dbReference>
<reference evidence="19 20" key="1">
    <citation type="submission" date="2024-09" db="EMBL/GenBank/DDBJ databases">
        <authorList>
            <person name="Sun Q."/>
            <person name="Mori K."/>
        </authorList>
    </citation>
    <scope>NUCLEOTIDE SEQUENCE [LARGE SCALE GENOMIC DNA]</scope>
    <source>
        <strain evidence="19 20">CCM 7904</strain>
    </source>
</reference>
<dbReference type="InterPro" id="IPR003661">
    <property type="entry name" value="HisK_dim/P_dom"/>
</dbReference>
<dbReference type="PROSITE" id="PS50110">
    <property type="entry name" value="RESPONSE_REGULATORY"/>
    <property type="match status" value="1"/>
</dbReference>
<dbReference type="Proteomes" id="UP001589795">
    <property type="component" value="Unassembled WGS sequence"/>
</dbReference>
<dbReference type="InterPro" id="IPR011006">
    <property type="entry name" value="CheY-like_superfamily"/>
</dbReference>